<dbReference type="Proteomes" id="UP000315783">
    <property type="component" value="Unassembled WGS sequence"/>
</dbReference>
<reference evidence="2 3" key="1">
    <citation type="journal article" date="2019" name="Appl. Microbiol. Biotechnol.">
        <title>Genome sequence of Isaria javanica and comparative genome analysis insights into family S53 peptidase evolution in fungal entomopathogens.</title>
        <authorList>
            <person name="Lin R."/>
            <person name="Zhang X."/>
            <person name="Xin B."/>
            <person name="Zou M."/>
            <person name="Gao Y."/>
            <person name="Qin F."/>
            <person name="Hu Q."/>
            <person name="Xie B."/>
            <person name="Cheng X."/>
        </authorList>
    </citation>
    <scope>NUCLEOTIDE SEQUENCE [LARGE SCALE GENOMIC DNA]</scope>
    <source>
        <strain evidence="2 3">IJ1G</strain>
    </source>
</reference>
<keyword evidence="3" id="KW-1185">Reference proteome</keyword>
<comment type="caution">
    <text evidence="2">The sequence shown here is derived from an EMBL/GenBank/DDBJ whole genome shotgun (WGS) entry which is preliminary data.</text>
</comment>
<organism evidence="2 3">
    <name type="scientific">Cordyceps javanica</name>
    <dbReference type="NCBI Taxonomy" id="43265"/>
    <lineage>
        <taxon>Eukaryota</taxon>
        <taxon>Fungi</taxon>
        <taxon>Dikarya</taxon>
        <taxon>Ascomycota</taxon>
        <taxon>Pezizomycotina</taxon>
        <taxon>Sordariomycetes</taxon>
        <taxon>Hypocreomycetidae</taxon>
        <taxon>Hypocreales</taxon>
        <taxon>Cordycipitaceae</taxon>
        <taxon>Cordyceps</taxon>
    </lineage>
</organism>
<dbReference type="EMBL" id="SPUK01000009">
    <property type="protein sequence ID" value="TQV94581.1"/>
    <property type="molecule type" value="Genomic_DNA"/>
</dbReference>
<evidence type="ECO:0000313" key="3">
    <source>
        <dbReference type="Proteomes" id="UP000315783"/>
    </source>
</evidence>
<proteinExistence type="predicted"/>
<dbReference type="STRING" id="43265.A0A545VXK5"/>
<protein>
    <submittedName>
        <fullName evidence="2">Uncharacterized protein</fullName>
    </submittedName>
</protein>
<gene>
    <name evidence="2" type="ORF">IF1G_06592</name>
</gene>
<evidence type="ECO:0000313" key="2">
    <source>
        <dbReference type="EMBL" id="TQV94581.1"/>
    </source>
</evidence>
<sequence length="405" mass="41640">MYDYKAPLETMFQPPPKPRSGKGTLIKAAAAFGALALVGVAGVAVASRCGYALHLREPASVGAVEAVQFREQFPAIFRRENADAPVDGLKPYDYSAPVGTTVSSSVVSGGAGARATGADALEETDFPVGISTPITTQASSLNTVYSVRTTDSNDTQTSTTTLTSTVVIVPSKTHSCTSSGPDQTETVVFTVTIVPQKSHTLTYGTPASDITVIGDPTTVTDVQTDVSYTSGAPDATVSGTPATVTDVQTDTRYTSGAPDATVSGEPATVTTVITNTAGEPMTTLTFTSINTVFVTVTTVTRSSVDFDSSVLGMPYSTTSGSSSSSRVTHTKTVTVTGGPPVTSITTVELPPPYGNGLPTTYGTGLPINATTMPTFVPPVFSAGTKGCGRSVAYFIITVVAGMWLF</sequence>
<accession>A0A545VXK5</accession>
<feature type="region of interest" description="Disordered" evidence="1">
    <location>
        <begin position="317"/>
        <end position="343"/>
    </location>
</feature>
<dbReference type="AlphaFoldDB" id="A0A545VXK5"/>
<name>A0A545VXK5_9HYPO</name>
<evidence type="ECO:0000256" key="1">
    <source>
        <dbReference type="SAM" id="MobiDB-lite"/>
    </source>
</evidence>
<dbReference type="OrthoDB" id="4940504at2759"/>